<evidence type="ECO:0000313" key="1">
    <source>
        <dbReference type="EMBL" id="RNL50254.1"/>
    </source>
</evidence>
<keyword evidence="2" id="KW-1185">Reference proteome</keyword>
<dbReference type="EMBL" id="RBEE01000044">
    <property type="protein sequence ID" value="RNL50254.1"/>
    <property type="molecule type" value="Genomic_DNA"/>
</dbReference>
<dbReference type="AlphaFoldDB" id="A0A3N0BNE3"/>
<organism evidence="1 2">
    <name type="scientific">Pedobacter jejuensis</name>
    <dbReference type="NCBI Taxonomy" id="1268550"/>
    <lineage>
        <taxon>Bacteria</taxon>
        <taxon>Pseudomonadati</taxon>
        <taxon>Bacteroidota</taxon>
        <taxon>Sphingobacteriia</taxon>
        <taxon>Sphingobacteriales</taxon>
        <taxon>Sphingobacteriaceae</taxon>
        <taxon>Pedobacter</taxon>
    </lineage>
</organism>
<dbReference type="RefSeq" id="WP_123207365.1">
    <property type="nucleotide sequence ID" value="NZ_RBEE01000044.1"/>
</dbReference>
<accession>A0A3N0BNE3</accession>
<reference evidence="1 2" key="1">
    <citation type="submission" date="2018-10" db="EMBL/GenBank/DDBJ databases">
        <title>Genome sequencing of Pedobacter jejuensis TNB23.</title>
        <authorList>
            <person name="Cho Y.-J."/>
            <person name="Cho A."/>
            <person name="Kim O.-S."/>
        </authorList>
    </citation>
    <scope>NUCLEOTIDE SEQUENCE [LARGE SCALE GENOMIC DNA]</scope>
    <source>
        <strain evidence="1 2">TNB23</strain>
    </source>
</reference>
<comment type="caution">
    <text evidence="1">The sequence shown here is derived from an EMBL/GenBank/DDBJ whole genome shotgun (WGS) entry which is preliminary data.</text>
</comment>
<dbReference type="OrthoDB" id="677975at2"/>
<gene>
    <name evidence="1" type="ORF">D7004_18795</name>
</gene>
<dbReference type="Proteomes" id="UP000274046">
    <property type="component" value="Unassembled WGS sequence"/>
</dbReference>
<name>A0A3N0BNE3_9SPHI</name>
<evidence type="ECO:0000313" key="2">
    <source>
        <dbReference type="Proteomes" id="UP000274046"/>
    </source>
</evidence>
<protein>
    <submittedName>
        <fullName evidence="1">Uncharacterized protein</fullName>
    </submittedName>
</protein>
<sequence>MSINSELSSRLNDQQVMMLRLLKNPLPNDDFLQMRKLAVKLLSKQLDSIVENFEIENDIQPDYYNNLRDSHFRSKSK</sequence>
<proteinExistence type="predicted"/>